<dbReference type="SMART" id="SM00490">
    <property type="entry name" value="HELICc"/>
    <property type="match status" value="1"/>
</dbReference>
<evidence type="ECO:0000256" key="11">
    <source>
        <dbReference type="ARBA" id="ARBA00037449"/>
    </source>
</evidence>
<evidence type="ECO:0000256" key="6">
    <source>
        <dbReference type="ARBA" id="ARBA00022741"/>
    </source>
</evidence>
<feature type="compositionally biased region" description="Basic residues" evidence="14">
    <location>
        <begin position="60"/>
        <end position="71"/>
    </location>
</feature>
<keyword evidence="8 13" id="KW-0347">Helicase</keyword>
<keyword evidence="10" id="KW-0539">Nucleus</keyword>
<feature type="short sequence motif" description="Q motif" evidence="12">
    <location>
        <begin position="265"/>
        <end position="291"/>
    </location>
</feature>
<dbReference type="GO" id="GO:0003676">
    <property type="term" value="F:nucleic acid binding"/>
    <property type="evidence" value="ECO:0007669"/>
    <property type="project" value="InterPro"/>
</dbReference>
<evidence type="ECO:0000256" key="4">
    <source>
        <dbReference type="ARBA" id="ARBA00022517"/>
    </source>
</evidence>
<feature type="domain" description="DEAD-box RNA helicase Q" evidence="17">
    <location>
        <begin position="265"/>
        <end position="291"/>
    </location>
</feature>
<dbReference type="SMART" id="SM00487">
    <property type="entry name" value="DEXDc"/>
    <property type="match status" value="1"/>
</dbReference>
<keyword evidence="6 13" id="KW-0547">Nucleotide-binding</keyword>
<comment type="function">
    <text evidence="11">ATP-dependent RNA helicase required for 60S ribosomal subunit synthesis. Involved in efficient pre-rRNA processing, predominantly at site A3, which is necessary for the normal formation of 25S and 5.8S rRNAs.</text>
</comment>
<keyword evidence="7 13" id="KW-0378">Hydrolase</keyword>
<feature type="domain" description="Helicase C-terminal" evidence="16">
    <location>
        <begin position="510"/>
        <end position="672"/>
    </location>
</feature>
<dbReference type="GO" id="GO:0016787">
    <property type="term" value="F:hydrolase activity"/>
    <property type="evidence" value="ECO:0007669"/>
    <property type="project" value="UniProtKB-KW"/>
</dbReference>
<dbReference type="Proteomes" id="UP001212997">
    <property type="component" value="Unassembled WGS sequence"/>
</dbReference>
<feature type="compositionally biased region" description="Acidic residues" evidence="14">
    <location>
        <begin position="128"/>
        <end position="139"/>
    </location>
</feature>
<gene>
    <name evidence="18" type="ORF">NLI96_g3833</name>
</gene>
<dbReference type="GO" id="GO:0005524">
    <property type="term" value="F:ATP binding"/>
    <property type="evidence" value="ECO:0007669"/>
    <property type="project" value="UniProtKB-KW"/>
</dbReference>
<evidence type="ECO:0000256" key="9">
    <source>
        <dbReference type="ARBA" id="ARBA00022840"/>
    </source>
</evidence>
<dbReference type="Gene3D" id="3.40.50.300">
    <property type="entry name" value="P-loop containing nucleotide triphosphate hydrolases"/>
    <property type="match status" value="2"/>
</dbReference>
<dbReference type="PANTHER" id="PTHR47958">
    <property type="entry name" value="ATP-DEPENDENT RNA HELICASE DBP3"/>
    <property type="match status" value="1"/>
</dbReference>
<name>A0AAD5V5Q1_9APHY</name>
<dbReference type="PROSITE" id="PS51194">
    <property type="entry name" value="HELICASE_CTER"/>
    <property type="match status" value="1"/>
</dbReference>
<dbReference type="EMBL" id="JANAWD010000104">
    <property type="protein sequence ID" value="KAJ3487006.1"/>
    <property type="molecule type" value="Genomic_DNA"/>
</dbReference>
<dbReference type="InterPro" id="IPR044742">
    <property type="entry name" value="DEAD/DEAH_RhlB"/>
</dbReference>
<keyword evidence="4" id="KW-0690">Ribosome biogenesis</keyword>
<feature type="compositionally biased region" description="Low complexity" evidence="14">
    <location>
        <begin position="211"/>
        <end position="231"/>
    </location>
</feature>
<feature type="region of interest" description="Disordered" evidence="14">
    <location>
        <begin position="1"/>
        <end position="240"/>
    </location>
</feature>
<organism evidence="18 19">
    <name type="scientific">Meripilus lineatus</name>
    <dbReference type="NCBI Taxonomy" id="2056292"/>
    <lineage>
        <taxon>Eukaryota</taxon>
        <taxon>Fungi</taxon>
        <taxon>Dikarya</taxon>
        <taxon>Basidiomycota</taxon>
        <taxon>Agaricomycotina</taxon>
        <taxon>Agaricomycetes</taxon>
        <taxon>Polyporales</taxon>
        <taxon>Meripilaceae</taxon>
        <taxon>Meripilus</taxon>
    </lineage>
</organism>
<feature type="domain" description="Helicase ATP-binding" evidence="15">
    <location>
        <begin position="294"/>
        <end position="480"/>
    </location>
</feature>
<dbReference type="InterPro" id="IPR000629">
    <property type="entry name" value="RNA-helicase_DEAD-box_CS"/>
</dbReference>
<dbReference type="PROSITE" id="PS51195">
    <property type="entry name" value="Q_MOTIF"/>
    <property type="match status" value="1"/>
</dbReference>
<reference evidence="18" key="1">
    <citation type="submission" date="2022-07" db="EMBL/GenBank/DDBJ databases">
        <title>Genome Sequence of Physisporinus lineatus.</title>
        <authorList>
            <person name="Buettner E."/>
        </authorList>
    </citation>
    <scope>NUCLEOTIDE SEQUENCE</scope>
    <source>
        <strain evidence="18">VT162</strain>
    </source>
</reference>
<dbReference type="InterPro" id="IPR014014">
    <property type="entry name" value="RNA_helicase_DEAD_Q_motif"/>
</dbReference>
<keyword evidence="19" id="KW-1185">Reference proteome</keyword>
<proteinExistence type="inferred from homology"/>
<dbReference type="PROSITE" id="PS51192">
    <property type="entry name" value="HELICASE_ATP_BIND_1"/>
    <property type="match status" value="1"/>
</dbReference>
<dbReference type="AlphaFoldDB" id="A0AAD5V5Q1"/>
<evidence type="ECO:0000256" key="5">
    <source>
        <dbReference type="ARBA" id="ARBA00022552"/>
    </source>
</evidence>
<dbReference type="EC" id="3.6.4.13" evidence="3"/>
<evidence type="ECO:0000313" key="18">
    <source>
        <dbReference type="EMBL" id="KAJ3487006.1"/>
    </source>
</evidence>
<keyword evidence="9 13" id="KW-0067">ATP-binding</keyword>
<dbReference type="InterPro" id="IPR001650">
    <property type="entry name" value="Helicase_C-like"/>
</dbReference>
<dbReference type="Pfam" id="PF00271">
    <property type="entry name" value="Helicase_C"/>
    <property type="match status" value="1"/>
</dbReference>
<feature type="compositionally biased region" description="Low complexity" evidence="14">
    <location>
        <begin position="78"/>
        <end position="93"/>
    </location>
</feature>
<dbReference type="SUPFAM" id="SSF52540">
    <property type="entry name" value="P-loop containing nucleoside triphosphate hydrolases"/>
    <property type="match status" value="1"/>
</dbReference>
<feature type="compositionally biased region" description="Basic residues" evidence="14">
    <location>
        <begin position="194"/>
        <end position="203"/>
    </location>
</feature>
<keyword evidence="5" id="KW-0698">rRNA processing</keyword>
<comment type="similarity">
    <text evidence="2">Belongs to the DEAD box helicase family. DDX5/DBP2 subfamily.</text>
</comment>
<dbReference type="PROSITE" id="PS00039">
    <property type="entry name" value="DEAD_ATP_HELICASE"/>
    <property type="match status" value="1"/>
</dbReference>
<evidence type="ECO:0000259" key="17">
    <source>
        <dbReference type="PROSITE" id="PS51195"/>
    </source>
</evidence>
<evidence type="ECO:0000256" key="7">
    <source>
        <dbReference type="ARBA" id="ARBA00022801"/>
    </source>
</evidence>
<dbReference type="InterPro" id="IPR011545">
    <property type="entry name" value="DEAD/DEAH_box_helicase_dom"/>
</dbReference>
<evidence type="ECO:0000256" key="1">
    <source>
        <dbReference type="ARBA" id="ARBA00004604"/>
    </source>
</evidence>
<accession>A0AAD5V5Q1</accession>
<protein>
    <recommendedName>
        <fullName evidence="3">RNA helicase</fullName>
        <ecNumber evidence="3">3.6.4.13</ecNumber>
    </recommendedName>
</protein>
<evidence type="ECO:0000256" key="3">
    <source>
        <dbReference type="ARBA" id="ARBA00012552"/>
    </source>
</evidence>
<dbReference type="Pfam" id="PF00270">
    <property type="entry name" value="DEAD"/>
    <property type="match status" value="1"/>
</dbReference>
<evidence type="ECO:0000256" key="14">
    <source>
        <dbReference type="SAM" id="MobiDB-lite"/>
    </source>
</evidence>
<dbReference type="CDD" id="cd00268">
    <property type="entry name" value="DEADc"/>
    <property type="match status" value="1"/>
</dbReference>
<dbReference type="CDD" id="cd18787">
    <property type="entry name" value="SF2_C_DEAD"/>
    <property type="match status" value="1"/>
</dbReference>
<evidence type="ECO:0000259" key="16">
    <source>
        <dbReference type="PROSITE" id="PS51194"/>
    </source>
</evidence>
<evidence type="ECO:0000256" key="2">
    <source>
        <dbReference type="ARBA" id="ARBA00009334"/>
    </source>
</evidence>
<feature type="compositionally biased region" description="Basic residues" evidence="14">
    <location>
        <begin position="145"/>
        <end position="154"/>
    </location>
</feature>
<evidence type="ECO:0000259" key="15">
    <source>
        <dbReference type="PROSITE" id="PS51192"/>
    </source>
</evidence>
<dbReference type="GO" id="GO:0003724">
    <property type="term" value="F:RNA helicase activity"/>
    <property type="evidence" value="ECO:0007669"/>
    <property type="project" value="UniProtKB-EC"/>
</dbReference>
<sequence>MTIELLSTSAQPSEALVAPKKSKKSKSQKTGETNEPNGDKVVDTVKAPGDDTTQDDLRKKEKKEKKKKRKHRDGELATESGEGTGTSTPIEPEQPVQGESSKPRKDKKKKRKVDPMVVDAQVSPPTEEPMEVDDSEEQSPSEKKKDKKEKRKHRDVAEDPIAEGSRKKAKRSKQEDSPADGPSEAQIPDPKSEKKSKKAKKDKSKKEKNQPESQESTSASPSSSSPASSLPITPPSEDDITTYLSKNSITIHSPPSHKSNFVPVLNFSQLQIPTELRGAFKGFKEPTPIQACSWPPALEGKDVIGIAETGSGKTLAFGIPALARLLTSKSEDTQPKVLVVAPTRELAIQTHDTLLALGEPFGIKSVALFGGVDKSSQIQALKKSKSNKSREGAVKVLVGTPGRILDLVNDGSCDLSGVDYLVLDEADRMLDKGFENDIRAIIGHTRTNTGGGRQTLMFSATWPEAVRRLASSFLRDPVRVVVGTDDLSANRRVEQVVEVFDDARSKDSRLLGHLQKYLPKRSKPSDPPTLVLVFALYKKEAARVESMLKSKGYSVGGLHGDLSQNARMDALQNFKSGQTRILVATDVAARGLDIPNVELVINYTFPLTVEDYVHRIGRTGRGGKHGKSITFFTGDSHERSLAGELARVLRESGFEDQVEGLKKFPMTIKKKTHGAYGAFYRDDIPTPTGPTKITFD</sequence>
<dbReference type="InterPro" id="IPR014001">
    <property type="entry name" value="Helicase_ATP-bd"/>
</dbReference>
<dbReference type="InterPro" id="IPR027417">
    <property type="entry name" value="P-loop_NTPase"/>
</dbReference>
<evidence type="ECO:0000256" key="10">
    <source>
        <dbReference type="ARBA" id="ARBA00023242"/>
    </source>
</evidence>
<comment type="subcellular location">
    <subcellularLocation>
        <location evidence="1">Nucleus</location>
        <location evidence="1">Nucleolus</location>
    </subcellularLocation>
</comment>
<evidence type="ECO:0000313" key="19">
    <source>
        <dbReference type="Proteomes" id="UP001212997"/>
    </source>
</evidence>
<evidence type="ECO:0000256" key="13">
    <source>
        <dbReference type="RuleBase" id="RU000492"/>
    </source>
</evidence>
<feature type="compositionally biased region" description="Polar residues" evidence="14">
    <location>
        <begin position="1"/>
        <end position="12"/>
    </location>
</feature>
<evidence type="ECO:0000256" key="8">
    <source>
        <dbReference type="ARBA" id="ARBA00022806"/>
    </source>
</evidence>
<comment type="caution">
    <text evidence="18">The sequence shown here is derived from an EMBL/GenBank/DDBJ whole genome shotgun (WGS) entry which is preliminary data.</text>
</comment>
<evidence type="ECO:0000256" key="12">
    <source>
        <dbReference type="PROSITE-ProRule" id="PRU00552"/>
    </source>
</evidence>